<dbReference type="SMART" id="SM00934">
    <property type="entry name" value="OMPdecase"/>
    <property type="match status" value="1"/>
</dbReference>
<keyword evidence="5 7" id="KW-0456">Lyase</keyword>
<evidence type="ECO:0000259" key="8">
    <source>
        <dbReference type="SMART" id="SM00934"/>
    </source>
</evidence>
<sequence length="277" mass="28308">MRAPFGARLSAAMDQRGPVCAGIDPHPQLMQAWGLSTGIAGLVEFSRRCADAFAGTAAIVKPQVAFFEAYGSPGLAVLEETIAALRSGGALVLADAKRGDIGSTMSAYARAWLDDASPLASDAVTLSPYLGFGSLQPALELAQQTGRGVFALAATSNPEGQTVQRAQCSGGATVAQMIVDEAGDRNRGAEPMGSVGVVVGATLSEIPDLKYLNGPVLLPGVGAQGGTPGSVAKLMGEYGHLAVPAVSRDILKAGPDVARLRTATVQAAESFAFLKQR</sequence>
<dbReference type="GO" id="GO:0044205">
    <property type="term" value="P:'de novo' UMP biosynthetic process"/>
    <property type="evidence" value="ECO:0007669"/>
    <property type="project" value="UniProtKB-UniRule"/>
</dbReference>
<reference evidence="9 10" key="1">
    <citation type="submission" date="2020-08" db="EMBL/GenBank/DDBJ databases">
        <title>Sequencing the genomes of 1000 actinobacteria strains.</title>
        <authorList>
            <person name="Klenk H.-P."/>
        </authorList>
    </citation>
    <scope>NUCLEOTIDE SEQUENCE [LARGE SCALE GENOMIC DNA]</scope>
    <source>
        <strain evidence="9 10">DSM 45258</strain>
    </source>
</reference>
<organism evidence="9 10">
    <name type="scientific">Hoyosella altamirensis</name>
    <dbReference type="NCBI Taxonomy" id="616997"/>
    <lineage>
        <taxon>Bacteria</taxon>
        <taxon>Bacillati</taxon>
        <taxon>Actinomycetota</taxon>
        <taxon>Actinomycetes</taxon>
        <taxon>Mycobacteriales</taxon>
        <taxon>Hoyosellaceae</taxon>
        <taxon>Hoyosella</taxon>
    </lineage>
</organism>
<dbReference type="InterPro" id="IPR001754">
    <property type="entry name" value="OMPdeCOase_dom"/>
</dbReference>
<dbReference type="PANTHER" id="PTHR43375:SF1">
    <property type="entry name" value="OROTIDINE 5'-PHOSPHATE DECARBOXYLASE"/>
    <property type="match status" value="1"/>
</dbReference>
<dbReference type="AlphaFoldDB" id="A0A839RTM5"/>
<dbReference type="Proteomes" id="UP000567922">
    <property type="component" value="Unassembled WGS sequence"/>
</dbReference>
<dbReference type="EMBL" id="JACHWS010000005">
    <property type="protein sequence ID" value="MBB3039920.1"/>
    <property type="molecule type" value="Genomic_DNA"/>
</dbReference>
<dbReference type="PROSITE" id="PS00156">
    <property type="entry name" value="OMPDECASE"/>
    <property type="match status" value="1"/>
</dbReference>
<dbReference type="NCBIfam" id="TIGR02127">
    <property type="entry name" value="pyrF_sub2"/>
    <property type="match status" value="1"/>
</dbReference>
<comment type="pathway">
    <text evidence="1 7">Pyrimidine metabolism; UMP biosynthesis via de novo pathway; UMP from orotate: step 2/2.</text>
</comment>
<evidence type="ECO:0000256" key="3">
    <source>
        <dbReference type="ARBA" id="ARBA00022793"/>
    </source>
</evidence>
<dbReference type="InterPro" id="IPR011060">
    <property type="entry name" value="RibuloseP-bd_barrel"/>
</dbReference>
<evidence type="ECO:0000256" key="5">
    <source>
        <dbReference type="ARBA" id="ARBA00023239"/>
    </source>
</evidence>
<evidence type="ECO:0000313" key="9">
    <source>
        <dbReference type="EMBL" id="MBB3039920.1"/>
    </source>
</evidence>
<evidence type="ECO:0000256" key="6">
    <source>
        <dbReference type="ARBA" id="ARBA00049157"/>
    </source>
</evidence>
<keyword evidence="10" id="KW-1185">Reference proteome</keyword>
<evidence type="ECO:0000313" key="10">
    <source>
        <dbReference type="Proteomes" id="UP000567922"/>
    </source>
</evidence>
<dbReference type="CDD" id="cd04725">
    <property type="entry name" value="OMP_decarboxylase_like"/>
    <property type="match status" value="1"/>
</dbReference>
<dbReference type="InterPro" id="IPR013785">
    <property type="entry name" value="Aldolase_TIM"/>
</dbReference>
<feature type="active site" description="Proton donor" evidence="7">
    <location>
        <position position="97"/>
    </location>
</feature>
<gene>
    <name evidence="7" type="primary">pyrF</name>
    <name evidence="9" type="ORF">FHU29_004410</name>
</gene>
<comment type="caution">
    <text evidence="9">The sequence shown here is derived from an EMBL/GenBank/DDBJ whole genome shotgun (WGS) entry which is preliminary data.</text>
</comment>
<dbReference type="SUPFAM" id="SSF51366">
    <property type="entry name" value="Ribulose-phoshate binding barrel"/>
    <property type="match status" value="1"/>
</dbReference>
<accession>A0A839RTM5</accession>
<proteinExistence type="inferred from homology"/>
<comment type="catalytic activity">
    <reaction evidence="6 7">
        <text>orotidine 5'-phosphate + H(+) = UMP + CO2</text>
        <dbReference type="Rhea" id="RHEA:11596"/>
        <dbReference type="ChEBI" id="CHEBI:15378"/>
        <dbReference type="ChEBI" id="CHEBI:16526"/>
        <dbReference type="ChEBI" id="CHEBI:57538"/>
        <dbReference type="ChEBI" id="CHEBI:57865"/>
        <dbReference type="EC" id="4.1.1.23"/>
    </reaction>
</comment>
<dbReference type="HAMAP" id="MF_01215">
    <property type="entry name" value="OMPdecase_type2"/>
    <property type="match status" value="1"/>
</dbReference>
<dbReference type="Pfam" id="PF00215">
    <property type="entry name" value="OMPdecase"/>
    <property type="match status" value="1"/>
</dbReference>
<dbReference type="GO" id="GO:0004590">
    <property type="term" value="F:orotidine-5'-phosphate decarboxylase activity"/>
    <property type="evidence" value="ECO:0007669"/>
    <property type="project" value="UniProtKB-UniRule"/>
</dbReference>
<dbReference type="GO" id="GO:0006207">
    <property type="term" value="P:'de novo' pyrimidine nucleobase biosynthetic process"/>
    <property type="evidence" value="ECO:0007669"/>
    <property type="project" value="InterPro"/>
</dbReference>
<evidence type="ECO:0000256" key="4">
    <source>
        <dbReference type="ARBA" id="ARBA00022975"/>
    </source>
</evidence>
<dbReference type="PANTHER" id="PTHR43375">
    <property type="entry name" value="OROTIDINE 5'-PHOSPHATE DECARBOXYLASE"/>
    <property type="match status" value="1"/>
</dbReference>
<dbReference type="UniPathway" id="UPA00070">
    <property type="reaction ID" value="UER00120"/>
</dbReference>
<evidence type="ECO:0000256" key="1">
    <source>
        <dbReference type="ARBA" id="ARBA00004861"/>
    </source>
</evidence>
<dbReference type="InterPro" id="IPR018089">
    <property type="entry name" value="OMPdecase_AS"/>
</dbReference>
<comment type="similarity">
    <text evidence="2 7">Belongs to the OMP decarboxylase family. Type 2 subfamily.</text>
</comment>
<keyword evidence="3 7" id="KW-0210">Decarboxylase</keyword>
<evidence type="ECO:0000256" key="2">
    <source>
        <dbReference type="ARBA" id="ARBA00008847"/>
    </source>
</evidence>
<dbReference type="Gene3D" id="3.20.20.70">
    <property type="entry name" value="Aldolase class I"/>
    <property type="match status" value="1"/>
</dbReference>
<protein>
    <recommendedName>
        <fullName evidence="7">Orotidine 5'-phosphate decarboxylase</fullName>
        <ecNumber evidence="7">4.1.1.23</ecNumber>
    </recommendedName>
    <alternativeName>
        <fullName evidence="7">OMP decarboxylase</fullName>
        <shortName evidence="7">OMPDCase</shortName>
        <shortName evidence="7">OMPdecase</shortName>
    </alternativeName>
</protein>
<name>A0A839RTM5_9ACTN</name>
<keyword evidence="4 7" id="KW-0665">Pyrimidine biosynthesis</keyword>
<dbReference type="InterPro" id="IPR011995">
    <property type="entry name" value="OMPdecase_type-2"/>
</dbReference>
<dbReference type="EC" id="4.1.1.23" evidence="7"/>
<feature type="domain" description="Orotidine 5'-phosphate decarboxylase" evidence="8">
    <location>
        <begin position="18"/>
        <end position="263"/>
    </location>
</feature>
<evidence type="ECO:0000256" key="7">
    <source>
        <dbReference type="HAMAP-Rule" id="MF_01215"/>
    </source>
</evidence>